<protein>
    <submittedName>
        <fullName evidence="2">Aspartate--tRNA ligase</fullName>
    </submittedName>
</protein>
<evidence type="ECO:0000313" key="2">
    <source>
        <dbReference type="EMBL" id="JAG11457.1"/>
    </source>
</evidence>
<reference evidence="2" key="2">
    <citation type="submission" date="2014-07" db="EMBL/GenBank/DDBJ databases">
        <authorList>
            <person name="Hull J."/>
        </authorList>
    </citation>
    <scope>NUCLEOTIDE SEQUENCE</scope>
</reference>
<dbReference type="Pfam" id="PF22936">
    <property type="entry name" value="Pol_BBD"/>
    <property type="match status" value="1"/>
</dbReference>
<dbReference type="EMBL" id="GBHO01032147">
    <property type="protein sequence ID" value="JAG11457.1"/>
    <property type="molecule type" value="Transcribed_RNA"/>
</dbReference>
<feature type="non-terminal residue" evidence="2">
    <location>
        <position position="1"/>
    </location>
</feature>
<feature type="non-terminal residue" evidence="2">
    <location>
        <position position="106"/>
    </location>
</feature>
<reference evidence="2" key="1">
    <citation type="journal article" date="2014" name="PLoS ONE">
        <title>Transcriptome-Based Identification of ABC Transporters in the Western Tarnished Plant Bug Lygus hesperus.</title>
        <authorList>
            <person name="Hull J.J."/>
            <person name="Chaney K."/>
            <person name="Geib S.M."/>
            <person name="Fabrick J.A."/>
            <person name="Brent C.S."/>
            <person name="Walsh D."/>
            <person name="Lavine L.C."/>
        </authorList>
    </citation>
    <scope>NUCLEOTIDE SEQUENCE</scope>
</reference>
<dbReference type="GO" id="GO:0016874">
    <property type="term" value="F:ligase activity"/>
    <property type="evidence" value="ECO:0007669"/>
    <property type="project" value="UniProtKB-KW"/>
</dbReference>
<gene>
    <name evidence="2" type="primary">aspS_10</name>
    <name evidence="2" type="ORF">CM83_104933</name>
</gene>
<feature type="domain" description="Retrovirus-related Pol polyprotein from transposon TNT 1-94-like beta-barrel" evidence="1">
    <location>
        <begin position="36"/>
        <end position="105"/>
    </location>
</feature>
<proteinExistence type="predicted"/>
<dbReference type="AlphaFoldDB" id="A0A0A9WSM6"/>
<organism evidence="2">
    <name type="scientific">Lygus hesperus</name>
    <name type="common">Western plant bug</name>
    <dbReference type="NCBI Taxonomy" id="30085"/>
    <lineage>
        <taxon>Eukaryota</taxon>
        <taxon>Metazoa</taxon>
        <taxon>Ecdysozoa</taxon>
        <taxon>Arthropoda</taxon>
        <taxon>Hexapoda</taxon>
        <taxon>Insecta</taxon>
        <taxon>Pterygota</taxon>
        <taxon>Neoptera</taxon>
        <taxon>Paraneoptera</taxon>
        <taxon>Hemiptera</taxon>
        <taxon>Heteroptera</taxon>
        <taxon>Panheteroptera</taxon>
        <taxon>Cimicomorpha</taxon>
        <taxon>Miridae</taxon>
        <taxon>Mirini</taxon>
        <taxon>Lygus</taxon>
    </lineage>
</organism>
<sequence>GGGGASKSSQATITDTRVALVSISSDVNIATTNDQWWIDNGATRHITSNLDWFTDYKPFPANSNATVKAAGKEVIKALGSGTINGANYNNGKLKIFTLNDVWYVPG</sequence>
<evidence type="ECO:0000259" key="1">
    <source>
        <dbReference type="Pfam" id="PF22936"/>
    </source>
</evidence>
<name>A0A0A9WSM6_LYGHE</name>
<keyword evidence="2" id="KW-0436">Ligase</keyword>
<dbReference type="InterPro" id="IPR054722">
    <property type="entry name" value="PolX-like_BBD"/>
</dbReference>
<accession>A0A0A9WSM6</accession>